<accession>A0A5N5Q9A8</accession>
<comment type="caution">
    <text evidence="2">The sequence shown here is derived from an EMBL/GenBank/DDBJ whole genome shotgun (WGS) entry which is preliminary data.</text>
</comment>
<feature type="region of interest" description="Disordered" evidence="1">
    <location>
        <begin position="434"/>
        <end position="627"/>
    </location>
</feature>
<dbReference type="AlphaFoldDB" id="A0A5N5Q9A8"/>
<protein>
    <recommendedName>
        <fullName evidence="4">PH domain-containing protein</fullName>
    </recommendedName>
</protein>
<evidence type="ECO:0000313" key="2">
    <source>
        <dbReference type="EMBL" id="KAB5588352.1"/>
    </source>
</evidence>
<reference evidence="2 3" key="1">
    <citation type="journal article" date="2019" name="Fungal Biol. Biotechnol.">
        <title>Draft genome sequence of fastidious pathogen Ceratobasidium theobromae, which causes vascular-streak dieback in Theobroma cacao.</title>
        <authorList>
            <person name="Ali S.S."/>
            <person name="Asman A."/>
            <person name="Shao J."/>
            <person name="Firmansyah A.P."/>
            <person name="Susilo A.W."/>
            <person name="Rosmana A."/>
            <person name="McMahon P."/>
            <person name="Junaid M."/>
            <person name="Guest D."/>
            <person name="Kheng T.Y."/>
            <person name="Meinhardt L.W."/>
            <person name="Bailey B.A."/>
        </authorList>
    </citation>
    <scope>NUCLEOTIDE SEQUENCE [LARGE SCALE GENOMIC DNA]</scope>
    <source>
        <strain evidence="2 3">CT2</strain>
    </source>
</reference>
<evidence type="ECO:0000256" key="1">
    <source>
        <dbReference type="SAM" id="MobiDB-lite"/>
    </source>
</evidence>
<feature type="compositionally biased region" description="Acidic residues" evidence="1">
    <location>
        <begin position="436"/>
        <end position="466"/>
    </location>
</feature>
<proteinExistence type="predicted"/>
<gene>
    <name evidence="2" type="ORF">CTheo_8205</name>
</gene>
<feature type="compositionally biased region" description="Basic and acidic residues" evidence="1">
    <location>
        <begin position="498"/>
        <end position="510"/>
    </location>
</feature>
<feature type="compositionally biased region" description="Basic and acidic residues" evidence="1">
    <location>
        <begin position="599"/>
        <end position="615"/>
    </location>
</feature>
<evidence type="ECO:0008006" key="4">
    <source>
        <dbReference type="Google" id="ProtNLM"/>
    </source>
</evidence>
<dbReference type="EMBL" id="SSOP01000478">
    <property type="protein sequence ID" value="KAB5588352.1"/>
    <property type="molecule type" value="Genomic_DNA"/>
</dbReference>
<feature type="compositionally biased region" description="Polar residues" evidence="1">
    <location>
        <begin position="689"/>
        <end position="708"/>
    </location>
</feature>
<feature type="compositionally biased region" description="Polar residues" evidence="1">
    <location>
        <begin position="552"/>
        <end position="574"/>
    </location>
</feature>
<feature type="compositionally biased region" description="Low complexity" evidence="1">
    <location>
        <begin position="516"/>
        <end position="537"/>
    </location>
</feature>
<name>A0A5N5Q9A8_9AGAM</name>
<dbReference type="OrthoDB" id="3269311at2759"/>
<keyword evidence="3" id="KW-1185">Reference proteome</keyword>
<feature type="region of interest" description="Disordered" evidence="1">
    <location>
        <begin position="689"/>
        <end position="744"/>
    </location>
</feature>
<organism evidence="2 3">
    <name type="scientific">Ceratobasidium theobromae</name>
    <dbReference type="NCBI Taxonomy" id="1582974"/>
    <lineage>
        <taxon>Eukaryota</taxon>
        <taxon>Fungi</taxon>
        <taxon>Dikarya</taxon>
        <taxon>Basidiomycota</taxon>
        <taxon>Agaricomycotina</taxon>
        <taxon>Agaricomycetes</taxon>
        <taxon>Cantharellales</taxon>
        <taxon>Ceratobasidiaceae</taxon>
        <taxon>Ceratobasidium</taxon>
    </lineage>
</organism>
<dbReference type="Proteomes" id="UP000383932">
    <property type="component" value="Unassembled WGS sequence"/>
</dbReference>
<sequence length="744" mass="81782">MSLALGSRDLPLILDDDSDTEVISIGTLGAQGEPIILPDRDDTTLNVSIGNNTEPPVINEPFLVPQNFESMKSSQGDIQNPLAALNKLGRARGAVEGRSDDWTLGDIESKQEIDHFLLKFEGQPLASSTSSQQMLLDQKYGSIRLQYHEHLLYYRTPPSADFEEWFAENPIPRKRLSRSNFSDPTKHGAQRGEFARDLSSQISGLFVFAFSCHSRQPLVTSPLMTRSSPMPPPFDVGTVYGDHPVRKENIELDNEDLGPTNGTDARARLLTDFILVKDGKFLHPYHNQCTKKDFWKGAEVWGFMMSPAGYYKWYAWSLLWHLDWPGKHMELVRIDNIQSMTVERSKHYRNNNEAALWLNTKNRFSYALMEPDDTIAQEWLRVIQSWQSAEEDGPAICLAVDPTFPAPSWWRHKGKPAGRKPWKGLTSKWYALKEQEEADEADGDTSGEGEEDDADADADADADEDKELSMNKPQTRSRKSGAIVKGKGKANANANAQQKREEKASLDKKTPRTQRPSRSSSKSSANAPKAPLASLAKGLRKRTRGYVEIDSSDNQGSSATLSQDTCGDKQTGQPPVSKRSRMLTVEQLSTVALPSQAHEMTDNQEAKEQLEHKGDPVAPAQDNVDPAEKAALQPLTQSQSMGLSHAVGGMFIAGDIGTAEPPNDAGISSTSGAGADAIGASTLLNMPVSYSSATGPSDPLPQSNQAITATPVPGPQTEVEHNVTPVPRPVNQTKVSLEERSCLW</sequence>
<evidence type="ECO:0000313" key="3">
    <source>
        <dbReference type="Proteomes" id="UP000383932"/>
    </source>
</evidence>